<keyword evidence="6" id="KW-0393">Immunoglobulin domain</keyword>
<evidence type="ECO:0000256" key="1">
    <source>
        <dbReference type="ARBA" id="ARBA00004370"/>
    </source>
</evidence>
<dbReference type="PANTHER" id="PTHR19256:SF65">
    <property type="entry name" value="T CELL RECEPTOR GAMMA CONSTANT 1-RELATED"/>
    <property type="match status" value="1"/>
</dbReference>
<protein>
    <recommendedName>
        <fullName evidence="7">Ig-like domain-containing protein</fullName>
    </recommendedName>
</protein>
<keyword evidence="4" id="KW-0472">Membrane</keyword>
<dbReference type="Proteomes" id="UP000694403">
    <property type="component" value="Unplaced"/>
</dbReference>
<dbReference type="GO" id="GO:0016020">
    <property type="term" value="C:membrane"/>
    <property type="evidence" value="ECO:0007669"/>
    <property type="project" value="UniProtKB-SubCell"/>
</dbReference>
<accession>A0A8C3TIR1</accession>
<reference evidence="8" key="1">
    <citation type="submission" date="2025-08" db="UniProtKB">
        <authorList>
            <consortium name="Ensembl"/>
        </authorList>
    </citation>
    <scope>IDENTIFICATION</scope>
</reference>
<feature type="domain" description="Ig-like" evidence="7">
    <location>
        <begin position="58"/>
        <end position="135"/>
    </location>
</feature>
<evidence type="ECO:0000313" key="9">
    <source>
        <dbReference type="Proteomes" id="UP000694403"/>
    </source>
</evidence>
<evidence type="ECO:0000256" key="6">
    <source>
        <dbReference type="ARBA" id="ARBA00023319"/>
    </source>
</evidence>
<keyword evidence="3" id="KW-1133">Transmembrane helix</keyword>
<evidence type="ECO:0000256" key="3">
    <source>
        <dbReference type="ARBA" id="ARBA00022989"/>
    </source>
</evidence>
<evidence type="ECO:0000256" key="2">
    <source>
        <dbReference type="ARBA" id="ARBA00022692"/>
    </source>
</evidence>
<dbReference type="Ensembl" id="ENSCSRT00000030012.1">
    <property type="protein sequence ID" value="ENSCSRP00000028847.1"/>
    <property type="gene ID" value="ENSCSRG00000021184.1"/>
</dbReference>
<evidence type="ECO:0000256" key="5">
    <source>
        <dbReference type="ARBA" id="ARBA00023170"/>
    </source>
</evidence>
<sequence>GYSESSVSSSTQPVKMLLLQVLIVISTWSCKSFFHSVLFHMYSFLQQQDSSKFLCDYIHWYRQSPGAAPERILYIGSGSAAMDAGFDSKKFIADNYVSASTSKFTVHQVTREDAGTYYCATWDRTVLESHRQPVQKPTLHSEPQPFKCRKPDTPLILPLNLEPTAETADWFLRYDRKNNSIELQQHLLPFSRLSFLSKLYPSIPTFQSCVLSHQVSVMPTMS</sequence>
<dbReference type="InterPro" id="IPR007110">
    <property type="entry name" value="Ig-like_dom"/>
</dbReference>
<name>A0A8C3TIR1_CHESE</name>
<dbReference type="InterPro" id="IPR036179">
    <property type="entry name" value="Ig-like_dom_sf"/>
</dbReference>
<dbReference type="AlphaFoldDB" id="A0A8C3TIR1"/>
<dbReference type="InterPro" id="IPR051117">
    <property type="entry name" value="TRG_var/const_region"/>
</dbReference>
<organism evidence="8 9">
    <name type="scientific">Chelydra serpentina</name>
    <name type="common">Snapping turtle</name>
    <name type="synonym">Testudo serpentina</name>
    <dbReference type="NCBI Taxonomy" id="8475"/>
    <lineage>
        <taxon>Eukaryota</taxon>
        <taxon>Metazoa</taxon>
        <taxon>Chordata</taxon>
        <taxon>Craniata</taxon>
        <taxon>Vertebrata</taxon>
        <taxon>Euteleostomi</taxon>
        <taxon>Archelosauria</taxon>
        <taxon>Testudinata</taxon>
        <taxon>Testudines</taxon>
        <taxon>Cryptodira</taxon>
        <taxon>Durocryptodira</taxon>
        <taxon>Americhelydia</taxon>
        <taxon>Chelydroidea</taxon>
        <taxon>Chelydridae</taxon>
        <taxon>Chelydra</taxon>
    </lineage>
</organism>
<keyword evidence="5" id="KW-0675">Receptor</keyword>
<comment type="subcellular location">
    <subcellularLocation>
        <location evidence="1">Membrane</location>
    </subcellularLocation>
</comment>
<dbReference type="InterPro" id="IPR013783">
    <property type="entry name" value="Ig-like_fold"/>
</dbReference>
<dbReference type="PANTHER" id="PTHR19256">
    <property type="entry name" value="T-CELL RECEPTOR GAMMA CHAIN"/>
    <property type="match status" value="1"/>
</dbReference>
<evidence type="ECO:0000256" key="4">
    <source>
        <dbReference type="ARBA" id="ARBA00023136"/>
    </source>
</evidence>
<evidence type="ECO:0000259" key="7">
    <source>
        <dbReference type="PROSITE" id="PS50835"/>
    </source>
</evidence>
<reference evidence="8" key="2">
    <citation type="submission" date="2025-09" db="UniProtKB">
        <authorList>
            <consortium name="Ensembl"/>
        </authorList>
    </citation>
    <scope>IDENTIFICATION</scope>
</reference>
<dbReference type="SUPFAM" id="SSF48726">
    <property type="entry name" value="Immunoglobulin"/>
    <property type="match status" value="1"/>
</dbReference>
<dbReference type="PROSITE" id="PS50835">
    <property type="entry name" value="IG_LIKE"/>
    <property type="match status" value="1"/>
</dbReference>
<keyword evidence="9" id="KW-1185">Reference proteome</keyword>
<keyword evidence="2" id="KW-0812">Transmembrane</keyword>
<dbReference type="InterPro" id="IPR013106">
    <property type="entry name" value="Ig_V-set"/>
</dbReference>
<dbReference type="Gene3D" id="2.60.40.10">
    <property type="entry name" value="Immunoglobulins"/>
    <property type="match status" value="1"/>
</dbReference>
<evidence type="ECO:0000313" key="8">
    <source>
        <dbReference type="Ensembl" id="ENSCSRP00000028847.1"/>
    </source>
</evidence>
<proteinExistence type="predicted"/>
<dbReference type="Pfam" id="PF07686">
    <property type="entry name" value="V-set"/>
    <property type="match status" value="1"/>
</dbReference>